<evidence type="ECO:0000313" key="8">
    <source>
        <dbReference type="EMBL" id="HDX30893.1"/>
    </source>
</evidence>
<dbReference type="InterPro" id="IPR003964">
    <property type="entry name" value="Carb_kinase"/>
</dbReference>
<dbReference type="SUPFAM" id="SSF53633">
    <property type="entry name" value="Carbamate kinase-like"/>
    <property type="match status" value="1"/>
</dbReference>
<protein>
    <recommendedName>
        <fullName evidence="2 6">Carbamate kinase</fullName>
    </recommendedName>
</protein>
<dbReference type="NCBIfam" id="NF009007">
    <property type="entry name" value="PRK12352.1"/>
    <property type="match status" value="1"/>
</dbReference>
<name>A0A7C1FJT9_9CHLR</name>
<keyword evidence="4 6" id="KW-0418">Kinase</keyword>
<dbReference type="CDD" id="cd04235">
    <property type="entry name" value="AAK_CK"/>
    <property type="match status" value="1"/>
</dbReference>
<dbReference type="AlphaFoldDB" id="A0A7C1FJT9"/>
<dbReference type="GO" id="GO:0005829">
    <property type="term" value="C:cytosol"/>
    <property type="evidence" value="ECO:0007669"/>
    <property type="project" value="TreeGrafter"/>
</dbReference>
<dbReference type="EMBL" id="DSMG01000058">
    <property type="protein sequence ID" value="HDX30893.1"/>
    <property type="molecule type" value="Genomic_DNA"/>
</dbReference>
<evidence type="ECO:0000256" key="4">
    <source>
        <dbReference type="ARBA" id="ARBA00022777"/>
    </source>
</evidence>
<dbReference type="PANTHER" id="PTHR30409">
    <property type="entry name" value="CARBAMATE KINASE"/>
    <property type="match status" value="1"/>
</dbReference>
<gene>
    <name evidence="8" type="ORF">ENQ20_05295</name>
</gene>
<dbReference type="PIRSF" id="PIRSF000723">
    <property type="entry name" value="Carbamate_kin"/>
    <property type="match status" value="1"/>
</dbReference>
<evidence type="ECO:0000256" key="5">
    <source>
        <dbReference type="ARBA" id="ARBA00048467"/>
    </source>
</evidence>
<dbReference type="PANTHER" id="PTHR30409:SF1">
    <property type="entry name" value="CARBAMATE KINASE-RELATED"/>
    <property type="match status" value="1"/>
</dbReference>
<evidence type="ECO:0000256" key="6">
    <source>
        <dbReference type="PIRNR" id="PIRNR000723"/>
    </source>
</evidence>
<dbReference type="InterPro" id="IPR001048">
    <property type="entry name" value="Asp/Glu/Uridylate_kinase"/>
</dbReference>
<dbReference type="GO" id="GO:0019546">
    <property type="term" value="P:L-arginine deiminase pathway"/>
    <property type="evidence" value="ECO:0007669"/>
    <property type="project" value="TreeGrafter"/>
</dbReference>
<keyword evidence="3 6" id="KW-0808">Transferase</keyword>
<dbReference type="PRINTS" id="PR01469">
    <property type="entry name" value="CARBMTKINASE"/>
</dbReference>
<evidence type="ECO:0000259" key="7">
    <source>
        <dbReference type="Pfam" id="PF00696"/>
    </source>
</evidence>
<feature type="domain" description="Aspartate/glutamate/uridylate kinase" evidence="7">
    <location>
        <begin position="9"/>
        <end position="292"/>
    </location>
</feature>
<reference evidence="8" key="1">
    <citation type="journal article" date="2020" name="mSystems">
        <title>Genome- and Community-Level Interaction Insights into Carbon Utilization and Element Cycling Functions of Hydrothermarchaeota in Hydrothermal Sediment.</title>
        <authorList>
            <person name="Zhou Z."/>
            <person name="Liu Y."/>
            <person name="Xu W."/>
            <person name="Pan J."/>
            <person name="Luo Z.H."/>
            <person name="Li M."/>
        </authorList>
    </citation>
    <scope>NUCLEOTIDE SEQUENCE [LARGE SCALE GENOMIC DNA]</scope>
    <source>
        <strain evidence="8">SpSt-289</strain>
    </source>
</reference>
<dbReference type="InterPro" id="IPR036393">
    <property type="entry name" value="AceGlu_kinase-like_sf"/>
</dbReference>
<sequence length="320" mass="34991">MSSNHHAPIAVVAIGGNSLITDNQHPDVPHQWEAVRQTARHIADMVEAGWTMAITHGNGPQVGFILRRNELAAHEVHPTPLDLIVADTQGSIGFMLQQTLNNEFFQRNIDRQCITLVTQVEVDPNDPAFAHPTKPIGGFMDEAQARNFACQGWQVIEDAGRGWRRVVASPEPIAIIEEKAIAQAVRMGWIVVAVGGGGIPVVRNAKGELRSVYAVIDKDRASSLLASRIDADLLLISTGVEKVALNYGKPNQVFLDQMTIAEAEQYMAEGHFAPGSMLPKIEACIRFLQNSRKPNARALITNPENIGRALRGETGTHIMR</sequence>
<evidence type="ECO:0000256" key="3">
    <source>
        <dbReference type="ARBA" id="ARBA00022679"/>
    </source>
</evidence>
<accession>A0A7C1FJT9</accession>
<proteinExistence type="inferred from homology"/>
<dbReference type="Gene3D" id="3.40.1160.10">
    <property type="entry name" value="Acetylglutamate kinase-like"/>
    <property type="match status" value="1"/>
</dbReference>
<evidence type="ECO:0000256" key="1">
    <source>
        <dbReference type="ARBA" id="ARBA00011066"/>
    </source>
</evidence>
<dbReference type="FunFam" id="3.40.1160.10:FF:000007">
    <property type="entry name" value="Carbamate kinase"/>
    <property type="match status" value="1"/>
</dbReference>
<organism evidence="8">
    <name type="scientific">Caldilinea aerophila</name>
    <dbReference type="NCBI Taxonomy" id="133453"/>
    <lineage>
        <taxon>Bacteria</taxon>
        <taxon>Bacillati</taxon>
        <taxon>Chloroflexota</taxon>
        <taxon>Caldilineae</taxon>
        <taxon>Caldilineales</taxon>
        <taxon>Caldilineaceae</taxon>
        <taxon>Caldilinea</taxon>
    </lineage>
</organism>
<comment type="similarity">
    <text evidence="1 6">Belongs to the carbamate kinase family.</text>
</comment>
<comment type="catalytic activity">
    <reaction evidence="5">
        <text>hydrogencarbonate + NH4(+) + ATP = carbamoyl phosphate + ADP + H2O + H(+)</text>
        <dbReference type="Rhea" id="RHEA:10152"/>
        <dbReference type="ChEBI" id="CHEBI:15377"/>
        <dbReference type="ChEBI" id="CHEBI:15378"/>
        <dbReference type="ChEBI" id="CHEBI:17544"/>
        <dbReference type="ChEBI" id="CHEBI:28938"/>
        <dbReference type="ChEBI" id="CHEBI:30616"/>
        <dbReference type="ChEBI" id="CHEBI:58228"/>
        <dbReference type="ChEBI" id="CHEBI:456216"/>
        <dbReference type="EC" id="2.7.2.2"/>
    </reaction>
</comment>
<comment type="caution">
    <text evidence="8">The sequence shown here is derived from an EMBL/GenBank/DDBJ whole genome shotgun (WGS) entry which is preliminary data.</text>
</comment>
<evidence type="ECO:0000256" key="2">
    <source>
        <dbReference type="ARBA" id="ARBA00013070"/>
    </source>
</evidence>
<dbReference type="GO" id="GO:0008804">
    <property type="term" value="F:carbamate kinase activity"/>
    <property type="evidence" value="ECO:0007669"/>
    <property type="project" value="UniProtKB-EC"/>
</dbReference>
<dbReference type="Pfam" id="PF00696">
    <property type="entry name" value="AA_kinase"/>
    <property type="match status" value="1"/>
</dbReference>